<name>A0A091WP90_OPIHO</name>
<proteinExistence type="predicted"/>
<feature type="region of interest" description="Disordered" evidence="1">
    <location>
        <begin position="168"/>
        <end position="187"/>
    </location>
</feature>
<reference evidence="3 4" key="1">
    <citation type="submission" date="2014-04" db="EMBL/GenBank/DDBJ databases">
        <title>Genome evolution of avian class.</title>
        <authorList>
            <person name="Zhang G."/>
            <person name="Li C."/>
        </authorList>
    </citation>
    <scope>NUCLEOTIDE SEQUENCE [LARGE SCALE GENOMIC DNA]</scope>
    <source>
        <strain evidence="3">BGI_N306</strain>
    </source>
</reference>
<feature type="domain" description="TBC1" evidence="2">
    <location>
        <begin position="51"/>
        <end position="144"/>
    </location>
</feature>
<dbReference type="PANTHER" id="PTHR36290:SF1">
    <property type="entry name" value="RIKEN CDNA D630039A03 GENE"/>
    <property type="match status" value="1"/>
</dbReference>
<dbReference type="Pfam" id="PF15733">
    <property type="entry name" value="DUF4682"/>
    <property type="match status" value="1"/>
</dbReference>
<dbReference type="PANTHER" id="PTHR36290">
    <property type="entry name" value="RIKEN CDNA D630039A03 GENE"/>
    <property type="match status" value="1"/>
</dbReference>
<accession>A0A091WP90</accession>
<dbReference type="InterPro" id="IPR032738">
    <property type="entry name" value="Tbc1d30_C"/>
</dbReference>
<gene>
    <name evidence="3" type="ORF">N306_13130</name>
</gene>
<protein>
    <submittedName>
        <fullName evidence="3">Uncharacterized protein C9orf152</fullName>
    </submittedName>
</protein>
<keyword evidence="4" id="KW-1185">Reference proteome</keyword>
<organism evidence="3 4">
    <name type="scientific">Opisthocomus hoazin</name>
    <name type="common">Hoatzin</name>
    <name type="synonym">Phasianus hoazin</name>
    <dbReference type="NCBI Taxonomy" id="30419"/>
    <lineage>
        <taxon>Eukaryota</taxon>
        <taxon>Metazoa</taxon>
        <taxon>Chordata</taxon>
        <taxon>Craniata</taxon>
        <taxon>Vertebrata</taxon>
        <taxon>Euteleostomi</taxon>
        <taxon>Archelosauria</taxon>
        <taxon>Archosauria</taxon>
        <taxon>Dinosauria</taxon>
        <taxon>Saurischia</taxon>
        <taxon>Theropoda</taxon>
        <taxon>Coelurosauria</taxon>
        <taxon>Aves</taxon>
        <taxon>Neognathae</taxon>
        <taxon>Neoaves</taxon>
        <taxon>Opisthocomiformes</taxon>
        <taxon>Opisthocomidae</taxon>
        <taxon>Opisthocomus</taxon>
    </lineage>
</organism>
<dbReference type="PhylomeDB" id="A0A091WP90"/>
<dbReference type="AlphaFoldDB" id="A0A091WP90"/>
<feature type="non-terminal residue" evidence="3">
    <location>
        <position position="187"/>
    </location>
</feature>
<sequence length="187" mass="21198">MREMSCFCTTFSSLLEQMVKAYKYMTGIFSVTHTSEQQASDCDKQPTRMDVSLLEEQYDHIKQKQKLQSYIIVFKTGEHESVLPESTVNAVLINKKVRRSKSFTECVPVRNVRLEMPSSGNVEDSSPWRTHLGIHRQVQAPSQGAPWDLSHCKNRPCSFDNQRLISKGNSTLQPKELEGASELSGLS</sequence>
<evidence type="ECO:0000313" key="3">
    <source>
        <dbReference type="EMBL" id="KFR17409.1"/>
    </source>
</evidence>
<evidence type="ECO:0000256" key="1">
    <source>
        <dbReference type="SAM" id="MobiDB-lite"/>
    </source>
</evidence>
<dbReference type="EMBL" id="KK736137">
    <property type="protein sequence ID" value="KFR17409.1"/>
    <property type="molecule type" value="Genomic_DNA"/>
</dbReference>
<dbReference type="Proteomes" id="UP000053605">
    <property type="component" value="Unassembled WGS sequence"/>
</dbReference>
<evidence type="ECO:0000313" key="4">
    <source>
        <dbReference type="Proteomes" id="UP000053605"/>
    </source>
</evidence>
<evidence type="ECO:0000259" key="2">
    <source>
        <dbReference type="Pfam" id="PF15733"/>
    </source>
</evidence>